<dbReference type="AlphaFoldDB" id="A0A2T7CSM3"/>
<organism evidence="2 3">
    <name type="scientific">Panicum hallii var. hallii</name>
    <dbReference type="NCBI Taxonomy" id="1504633"/>
    <lineage>
        <taxon>Eukaryota</taxon>
        <taxon>Viridiplantae</taxon>
        <taxon>Streptophyta</taxon>
        <taxon>Embryophyta</taxon>
        <taxon>Tracheophyta</taxon>
        <taxon>Spermatophyta</taxon>
        <taxon>Magnoliopsida</taxon>
        <taxon>Liliopsida</taxon>
        <taxon>Poales</taxon>
        <taxon>Poaceae</taxon>
        <taxon>PACMAD clade</taxon>
        <taxon>Panicoideae</taxon>
        <taxon>Panicodae</taxon>
        <taxon>Paniceae</taxon>
        <taxon>Panicinae</taxon>
        <taxon>Panicum</taxon>
        <taxon>Panicum sect. Panicum</taxon>
    </lineage>
</organism>
<keyword evidence="3" id="KW-1185">Reference proteome</keyword>
<dbReference type="Proteomes" id="UP000244336">
    <property type="component" value="Chromosome 7"/>
</dbReference>
<feature type="compositionally biased region" description="Low complexity" evidence="1">
    <location>
        <begin position="35"/>
        <end position="44"/>
    </location>
</feature>
<dbReference type="EMBL" id="CM009755">
    <property type="protein sequence ID" value="PUZ46253.1"/>
    <property type="molecule type" value="Genomic_DNA"/>
</dbReference>
<name>A0A2T7CSM3_9POAL</name>
<dbReference type="Gramene" id="PUZ46253">
    <property type="protein sequence ID" value="PUZ46253"/>
    <property type="gene ID" value="GQ55_7G040500"/>
</dbReference>
<feature type="region of interest" description="Disordered" evidence="1">
    <location>
        <begin position="15"/>
        <end position="79"/>
    </location>
</feature>
<proteinExistence type="predicted"/>
<sequence>MRGFRCVAHFLPFHHPPTPLPQKTPQPPLIFLPVSTSSSIHSSTPDADAVGREKAAGGAGSPSLPRRRSTPIGAACTRGMPIGARAALRPI</sequence>
<reference evidence="2 3" key="1">
    <citation type="submission" date="2018-04" db="EMBL/GenBank/DDBJ databases">
        <title>WGS assembly of Panicum hallii var. hallii HAL2.</title>
        <authorList>
            <person name="Lovell J."/>
            <person name="Jenkins J."/>
            <person name="Lowry D."/>
            <person name="Mamidi S."/>
            <person name="Sreedasyam A."/>
            <person name="Weng X."/>
            <person name="Barry K."/>
            <person name="Bonette J."/>
            <person name="Campitelli B."/>
            <person name="Daum C."/>
            <person name="Gordon S."/>
            <person name="Gould B."/>
            <person name="Lipzen A."/>
            <person name="MacQueen A."/>
            <person name="Palacio-Mejia J."/>
            <person name="Plott C."/>
            <person name="Shakirov E."/>
            <person name="Shu S."/>
            <person name="Yoshinaga Y."/>
            <person name="Zane M."/>
            <person name="Rokhsar D."/>
            <person name="Grimwood J."/>
            <person name="Schmutz J."/>
            <person name="Juenger T."/>
        </authorList>
    </citation>
    <scope>NUCLEOTIDE SEQUENCE [LARGE SCALE GENOMIC DNA]</scope>
    <source>
        <strain evidence="3">cv. HAL2</strain>
    </source>
</reference>
<protein>
    <submittedName>
        <fullName evidence="2">Uncharacterized protein</fullName>
    </submittedName>
</protein>
<evidence type="ECO:0000313" key="3">
    <source>
        <dbReference type="Proteomes" id="UP000244336"/>
    </source>
</evidence>
<evidence type="ECO:0000256" key="1">
    <source>
        <dbReference type="SAM" id="MobiDB-lite"/>
    </source>
</evidence>
<evidence type="ECO:0000313" key="2">
    <source>
        <dbReference type="EMBL" id="PUZ46253.1"/>
    </source>
</evidence>
<feature type="compositionally biased region" description="Pro residues" evidence="1">
    <location>
        <begin position="15"/>
        <end position="30"/>
    </location>
</feature>
<accession>A0A2T7CSM3</accession>
<gene>
    <name evidence="2" type="ORF">GQ55_7G040500</name>
</gene>